<accession>A0A1L0C7R5</accession>
<proteinExistence type="predicted"/>
<dbReference type="Proteomes" id="UP000182259">
    <property type="component" value="Chromosome VII"/>
</dbReference>
<organism evidence="1 2">
    <name type="scientific">Sungouiella intermedia</name>
    <dbReference type="NCBI Taxonomy" id="45354"/>
    <lineage>
        <taxon>Eukaryota</taxon>
        <taxon>Fungi</taxon>
        <taxon>Dikarya</taxon>
        <taxon>Ascomycota</taxon>
        <taxon>Saccharomycotina</taxon>
        <taxon>Pichiomycetes</taxon>
        <taxon>Metschnikowiaceae</taxon>
        <taxon>Sungouiella</taxon>
    </lineage>
</organism>
<dbReference type="AlphaFoldDB" id="A0A1L0C7R5"/>
<evidence type="ECO:0000313" key="1">
    <source>
        <dbReference type="EMBL" id="SGZ58914.1"/>
    </source>
</evidence>
<sequence>MMKVVRKKGEKEVQEQEEETEEVMDFVAVALKTFPNYRKFCSDNVEYQALEPDFCDDGRLAVVGFSDFDQVINIQSYEAPLMLGRIADIDTIKLQPLKSCLSKREKHNLEDHEHSTDSVLANLETDCSWFEELCNRFVEATLINGCSENPDHEYWEQLEDFIAMSQLTFWKLTVGVAEAKIYGLHEFMNRCDWAVKLAAQVFNSYLGMASRYEVVVETYLRAGHLFFLERVRCSLVAERMRLTALRKSLTVLRNTSKDLVNDLEVAHLNYDTKSQVCVTAVSVVLLEFDRFFDNMILKSYPNRSPQKLEDICGKTDYLDACGQYHTDYLLDASIRMACNVNDICRGIRVLDAMDSSMEAALNELSGCIWVEPKLVGW</sequence>
<dbReference type="EMBL" id="LT635770">
    <property type="protein sequence ID" value="SGZ58914.1"/>
    <property type="molecule type" value="Genomic_DNA"/>
</dbReference>
<protein>
    <submittedName>
        <fullName evidence="1">CIC11C00000004374</fullName>
    </submittedName>
</protein>
<gene>
    <name evidence="1" type="ORF">SAMEA4029009_CIC11G00000004374</name>
</gene>
<name>A0A1L0C7R5_9ASCO</name>
<reference evidence="1 2" key="1">
    <citation type="submission" date="2016-10" db="EMBL/GenBank/DDBJ databases">
        <authorList>
            <person name="de Groot N.N."/>
        </authorList>
    </citation>
    <scope>NUCLEOTIDE SEQUENCE [LARGE SCALE GENOMIC DNA]</scope>
    <source>
        <strain evidence="1 2">PYCC 4715</strain>
    </source>
</reference>
<evidence type="ECO:0000313" key="2">
    <source>
        <dbReference type="Proteomes" id="UP000182259"/>
    </source>
</evidence>